<dbReference type="InterPro" id="IPR000014">
    <property type="entry name" value="PAS"/>
</dbReference>
<dbReference type="EMBL" id="BAABKO010000004">
    <property type="protein sequence ID" value="GAA4777656.1"/>
    <property type="molecule type" value="Genomic_DNA"/>
</dbReference>
<dbReference type="SMART" id="SM00388">
    <property type="entry name" value="HisKA"/>
    <property type="match status" value="1"/>
</dbReference>
<dbReference type="Proteomes" id="UP001501645">
    <property type="component" value="Unassembled WGS sequence"/>
</dbReference>
<dbReference type="InterPro" id="IPR003594">
    <property type="entry name" value="HATPase_dom"/>
</dbReference>
<comment type="catalytic activity">
    <reaction evidence="1">
        <text>ATP + protein L-histidine = ADP + protein N-phospho-L-histidine.</text>
        <dbReference type="EC" id="2.7.13.3"/>
    </reaction>
</comment>
<evidence type="ECO:0000313" key="19">
    <source>
        <dbReference type="EMBL" id="GAA4777656.1"/>
    </source>
</evidence>
<proteinExistence type="predicted"/>
<dbReference type="InterPro" id="IPR003661">
    <property type="entry name" value="HisK_dim/P_dom"/>
</dbReference>
<feature type="transmembrane region" description="Helical" evidence="16">
    <location>
        <begin position="47"/>
        <end position="69"/>
    </location>
</feature>
<dbReference type="Gene3D" id="3.30.565.10">
    <property type="entry name" value="Histidine kinase-like ATPase, C-terminal domain"/>
    <property type="match status" value="1"/>
</dbReference>
<dbReference type="InterPro" id="IPR036890">
    <property type="entry name" value="HATPase_C_sf"/>
</dbReference>
<keyword evidence="5" id="KW-0597">Phosphoprotein</keyword>
<dbReference type="SUPFAM" id="SSF55785">
    <property type="entry name" value="PYP-like sensor domain (PAS domain)"/>
    <property type="match status" value="1"/>
</dbReference>
<evidence type="ECO:0000256" key="15">
    <source>
        <dbReference type="SAM" id="Coils"/>
    </source>
</evidence>
<organism evidence="19 20">
    <name type="scientific">Microbacterium gilvum</name>
    <dbReference type="NCBI Taxonomy" id="1336204"/>
    <lineage>
        <taxon>Bacteria</taxon>
        <taxon>Bacillati</taxon>
        <taxon>Actinomycetota</taxon>
        <taxon>Actinomycetes</taxon>
        <taxon>Micrococcales</taxon>
        <taxon>Microbacteriaceae</taxon>
        <taxon>Microbacterium</taxon>
    </lineage>
</organism>
<keyword evidence="10" id="KW-0067">ATP-binding</keyword>
<dbReference type="PROSITE" id="PS50109">
    <property type="entry name" value="HIS_KIN"/>
    <property type="match status" value="1"/>
</dbReference>
<dbReference type="InterPro" id="IPR004358">
    <property type="entry name" value="Sig_transdc_His_kin-like_C"/>
</dbReference>
<keyword evidence="12" id="KW-0902">Two-component regulatory system</keyword>
<evidence type="ECO:0000313" key="20">
    <source>
        <dbReference type="Proteomes" id="UP001501645"/>
    </source>
</evidence>
<sequence>MGAHGDDVTSFGDPRSRSVWLWQLVLAFGTVAIAAVVALLEPSLFTGASFIGGLTLVIAVTVATAAIPWRRLGKTAIFAVPAADIVAIGILAAASDVRLGFLWVFPIAWIATYYTVPWLIAALCGVGVVILVTGFTTAFTTTHALRLFIVLIALAFMGTTILIGTNRTRASARLLRRRSRQLQEALARAQQEEQRRAALLDTLQTGVAQVDPDGTIRTTNAAFRRMYGIEALAQLHPTRAVEYRERRGEPVPVDETTIARAARGETFSGRRVWLFDADGRWRVLEVAARYRLDGMIVVAEDVTAQSEAARERTSIARVVSHELRSPLTAVLGHTDLLLERDDLPEAAREQLRVVESAAERMERLIAGILQDPGRDPADCDTVLDLAAVVASSVDAFSPAAAAGGVALERRGAESIPIMGDAFRLRQVIDNVVGNAVKYTPRGGRVSVEAELADAGARVVVADTGIGIADDDLPNVFDAYFRSASARDSGLPGTGLGMGISRDIVAQHGGRLEVRSELGSGTAVTIHLPRTAADDIEEPA</sequence>
<dbReference type="PANTHER" id="PTHR42878">
    <property type="entry name" value="TWO-COMPONENT HISTIDINE KINASE"/>
    <property type="match status" value="1"/>
</dbReference>
<feature type="transmembrane region" description="Helical" evidence="16">
    <location>
        <begin position="75"/>
        <end position="94"/>
    </location>
</feature>
<feature type="transmembrane region" description="Helical" evidence="16">
    <location>
        <begin position="101"/>
        <end position="132"/>
    </location>
</feature>
<dbReference type="GO" id="GO:0016301">
    <property type="term" value="F:kinase activity"/>
    <property type="evidence" value="ECO:0007669"/>
    <property type="project" value="UniProtKB-KW"/>
</dbReference>
<evidence type="ECO:0000256" key="1">
    <source>
        <dbReference type="ARBA" id="ARBA00000085"/>
    </source>
</evidence>
<evidence type="ECO:0000256" key="12">
    <source>
        <dbReference type="ARBA" id="ARBA00023012"/>
    </source>
</evidence>
<dbReference type="InterPro" id="IPR005467">
    <property type="entry name" value="His_kinase_dom"/>
</dbReference>
<dbReference type="PRINTS" id="PR00344">
    <property type="entry name" value="BCTRLSENSOR"/>
</dbReference>
<name>A0ABP9ABP6_9MICO</name>
<feature type="coiled-coil region" evidence="15">
    <location>
        <begin position="172"/>
        <end position="202"/>
    </location>
</feature>
<dbReference type="SUPFAM" id="SSF47384">
    <property type="entry name" value="Homodimeric domain of signal transducing histidine kinase"/>
    <property type="match status" value="1"/>
</dbReference>
<keyword evidence="15" id="KW-0175">Coiled coil</keyword>
<evidence type="ECO:0000256" key="3">
    <source>
        <dbReference type="ARBA" id="ARBA00004236"/>
    </source>
</evidence>
<evidence type="ECO:0000256" key="14">
    <source>
        <dbReference type="ARBA" id="ARBA00039401"/>
    </source>
</evidence>
<evidence type="ECO:0000256" key="10">
    <source>
        <dbReference type="ARBA" id="ARBA00022840"/>
    </source>
</evidence>
<evidence type="ECO:0000256" key="5">
    <source>
        <dbReference type="ARBA" id="ARBA00022553"/>
    </source>
</evidence>
<dbReference type="PROSITE" id="PS50112">
    <property type="entry name" value="PAS"/>
    <property type="match status" value="1"/>
</dbReference>
<dbReference type="Gene3D" id="3.30.450.20">
    <property type="entry name" value="PAS domain"/>
    <property type="match status" value="1"/>
</dbReference>
<keyword evidence="13 16" id="KW-0472">Membrane</keyword>
<dbReference type="InterPro" id="IPR036097">
    <property type="entry name" value="HisK_dim/P_sf"/>
</dbReference>
<keyword evidence="7 16" id="KW-0812">Transmembrane</keyword>
<evidence type="ECO:0000256" key="11">
    <source>
        <dbReference type="ARBA" id="ARBA00022989"/>
    </source>
</evidence>
<keyword evidence="20" id="KW-1185">Reference proteome</keyword>
<dbReference type="CDD" id="cd00075">
    <property type="entry name" value="HATPase"/>
    <property type="match status" value="1"/>
</dbReference>
<dbReference type="PANTHER" id="PTHR42878:SF7">
    <property type="entry name" value="SENSOR HISTIDINE KINASE GLRK"/>
    <property type="match status" value="1"/>
</dbReference>
<evidence type="ECO:0000256" key="9">
    <source>
        <dbReference type="ARBA" id="ARBA00022777"/>
    </source>
</evidence>
<evidence type="ECO:0000256" key="16">
    <source>
        <dbReference type="SAM" id="Phobius"/>
    </source>
</evidence>
<reference evidence="20" key="1">
    <citation type="journal article" date="2019" name="Int. J. Syst. Evol. Microbiol.">
        <title>The Global Catalogue of Microorganisms (GCM) 10K type strain sequencing project: providing services to taxonomists for standard genome sequencing and annotation.</title>
        <authorList>
            <consortium name="The Broad Institute Genomics Platform"/>
            <consortium name="The Broad Institute Genome Sequencing Center for Infectious Disease"/>
            <person name="Wu L."/>
            <person name="Ma J."/>
        </authorList>
    </citation>
    <scope>NUCLEOTIDE SEQUENCE [LARGE SCALE GENOMIC DNA]</scope>
    <source>
        <strain evidence="20">JCM 18537</strain>
    </source>
</reference>
<feature type="transmembrane region" description="Helical" evidence="16">
    <location>
        <begin position="144"/>
        <end position="164"/>
    </location>
</feature>
<dbReference type="Gene3D" id="1.10.287.130">
    <property type="match status" value="1"/>
</dbReference>
<evidence type="ECO:0000256" key="6">
    <source>
        <dbReference type="ARBA" id="ARBA00022679"/>
    </source>
</evidence>
<evidence type="ECO:0000256" key="2">
    <source>
        <dbReference type="ARBA" id="ARBA00004141"/>
    </source>
</evidence>
<dbReference type="RefSeq" id="WP_345439311.1">
    <property type="nucleotide sequence ID" value="NZ_BAABKO010000004.1"/>
</dbReference>
<dbReference type="SMART" id="SM00387">
    <property type="entry name" value="HATPase_c"/>
    <property type="match status" value="1"/>
</dbReference>
<keyword evidence="11 16" id="KW-1133">Transmembrane helix</keyword>
<gene>
    <name evidence="19" type="ORF">GCM10023351_23100</name>
</gene>
<dbReference type="Pfam" id="PF00512">
    <property type="entry name" value="HisKA"/>
    <property type="match status" value="1"/>
</dbReference>
<dbReference type="EC" id="2.7.13.3" evidence="4"/>
<keyword evidence="6" id="KW-0808">Transferase</keyword>
<dbReference type="InterPro" id="IPR035965">
    <property type="entry name" value="PAS-like_dom_sf"/>
</dbReference>
<comment type="caution">
    <text evidence="19">The sequence shown here is derived from an EMBL/GenBank/DDBJ whole genome shotgun (WGS) entry which is preliminary data.</text>
</comment>
<evidence type="ECO:0000256" key="4">
    <source>
        <dbReference type="ARBA" id="ARBA00012438"/>
    </source>
</evidence>
<feature type="transmembrane region" description="Helical" evidence="16">
    <location>
        <begin position="20"/>
        <end position="40"/>
    </location>
</feature>
<evidence type="ECO:0000259" key="18">
    <source>
        <dbReference type="PROSITE" id="PS50112"/>
    </source>
</evidence>
<evidence type="ECO:0000256" key="8">
    <source>
        <dbReference type="ARBA" id="ARBA00022741"/>
    </source>
</evidence>
<dbReference type="SUPFAM" id="SSF55874">
    <property type="entry name" value="ATPase domain of HSP90 chaperone/DNA topoisomerase II/histidine kinase"/>
    <property type="match status" value="1"/>
</dbReference>
<feature type="domain" description="Histidine kinase" evidence="17">
    <location>
        <begin position="318"/>
        <end position="531"/>
    </location>
</feature>
<protein>
    <recommendedName>
        <fullName evidence="14">Sensor-like histidine kinase SenX3</fullName>
        <ecNumber evidence="4">2.7.13.3</ecNumber>
    </recommendedName>
</protein>
<keyword evidence="8" id="KW-0547">Nucleotide-binding</keyword>
<dbReference type="Pfam" id="PF02518">
    <property type="entry name" value="HATPase_c"/>
    <property type="match status" value="1"/>
</dbReference>
<evidence type="ECO:0000259" key="17">
    <source>
        <dbReference type="PROSITE" id="PS50109"/>
    </source>
</evidence>
<keyword evidence="9 19" id="KW-0418">Kinase</keyword>
<evidence type="ECO:0000256" key="7">
    <source>
        <dbReference type="ARBA" id="ARBA00022692"/>
    </source>
</evidence>
<dbReference type="NCBIfam" id="TIGR00229">
    <property type="entry name" value="sensory_box"/>
    <property type="match status" value="1"/>
</dbReference>
<feature type="domain" description="PAS" evidence="18">
    <location>
        <begin position="192"/>
        <end position="230"/>
    </location>
</feature>
<dbReference type="Pfam" id="PF13188">
    <property type="entry name" value="PAS_8"/>
    <property type="match status" value="1"/>
</dbReference>
<dbReference type="InterPro" id="IPR050351">
    <property type="entry name" value="BphY/WalK/GraS-like"/>
</dbReference>
<accession>A0ABP9ABP6</accession>
<comment type="subcellular location">
    <subcellularLocation>
        <location evidence="3">Cell membrane</location>
    </subcellularLocation>
    <subcellularLocation>
        <location evidence="2">Membrane</location>
        <topology evidence="2">Multi-pass membrane protein</topology>
    </subcellularLocation>
</comment>
<dbReference type="CDD" id="cd00082">
    <property type="entry name" value="HisKA"/>
    <property type="match status" value="1"/>
</dbReference>
<evidence type="ECO:0000256" key="13">
    <source>
        <dbReference type="ARBA" id="ARBA00023136"/>
    </source>
</evidence>